<protein>
    <submittedName>
        <fullName evidence="2">Gelsolin-like domain-containing protein</fullName>
    </submittedName>
</protein>
<dbReference type="AlphaFoldDB" id="A0A1I7XNX6"/>
<dbReference type="WBParaSite" id="Hba_19441">
    <property type="protein sequence ID" value="Hba_19441"/>
    <property type="gene ID" value="Hba_19441"/>
</dbReference>
<dbReference type="Proteomes" id="UP000095283">
    <property type="component" value="Unplaced"/>
</dbReference>
<proteinExistence type="predicted"/>
<reference evidence="2" key="1">
    <citation type="submission" date="2016-11" db="UniProtKB">
        <authorList>
            <consortium name="WormBaseParasite"/>
        </authorList>
    </citation>
    <scope>IDENTIFICATION</scope>
</reference>
<evidence type="ECO:0000313" key="2">
    <source>
        <dbReference type="WBParaSite" id="Hba_19441"/>
    </source>
</evidence>
<evidence type="ECO:0000313" key="1">
    <source>
        <dbReference type="Proteomes" id="UP000095283"/>
    </source>
</evidence>
<organism evidence="1 2">
    <name type="scientific">Heterorhabditis bacteriophora</name>
    <name type="common">Entomopathogenic nematode worm</name>
    <dbReference type="NCBI Taxonomy" id="37862"/>
    <lineage>
        <taxon>Eukaryota</taxon>
        <taxon>Metazoa</taxon>
        <taxon>Ecdysozoa</taxon>
        <taxon>Nematoda</taxon>
        <taxon>Chromadorea</taxon>
        <taxon>Rhabditida</taxon>
        <taxon>Rhabditina</taxon>
        <taxon>Rhabditomorpha</taxon>
        <taxon>Strongyloidea</taxon>
        <taxon>Heterorhabditidae</taxon>
        <taxon>Heterorhabditis</taxon>
    </lineage>
</organism>
<accession>A0A1I7XNX6</accession>
<keyword evidence="1" id="KW-1185">Reference proteome</keyword>
<name>A0A1I7XNX6_HETBA</name>
<sequence>MCVLVHSGDLILWKAHRLTDNAIDAVGGYRNESSELEYLFIFKQC</sequence>